<protein>
    <submittedName>
        <fullName evidence="2">Metal-dependent hydrolase</fullName>
    </submittedName>
</protein>
<dbReference type="GO" id="GO:0016020">
    <property type="term" value="C:membrane"/>
    <property type="evidence" value="ECO:0007669"/>
    <property type="project" value="GOC"/>
</dbReference>
<dbReference type="Proteomes" id="UP000263377">
    <property type="component" value="Unassembled WGS sequence"/>
</dbReference>
<accession>A0A372ZNG1</accession>
<organism evidence="2 3">
    <name type="scientific">Kitasatospora xanthocidica</name>
    <dbReference type="NCBI Taxonomy" id="83382"/>
    <lineage>
        <taxon>Bacteria</taxon>
        <taxon>Bacillati</taxon>
        <taxon>Actinomycetota</taxon>
        <taxon>Actinomycetes</taxon>
        <taxon>Kitasatosporales</taxon>
        <taxon>Streptomycetaceae</taxon>
        <taxon>Kitasatospora</taxon>
    </lineage>
</organism>
<evidence type="ECO:0000313" key="2">
    <source>
        <dbReference type="EMBL" id="RGD57396.1"/>
    </source>
</evidence>
<dbReference type="EMBL" id="QVIG01000001">
    <property type="protein sequence ID" value="RGD57396.1"/>
    <property type="molecule type" value="Genomic_DNA"/>
</dbReference>
<keyword evidence="3" id="KW-1185">Reference proteome</keyword>
<dbReference type="SUPFAM" id="SSF56219">
    <property type="entry name" value="DNase I-like"/>
    <property type="match status" value="1"/>
</dbReference>
<dbReference type="GO" id="GO:0016787">
    <property type="term" value="F:hydrolase activity"/>
    <property type="evidence" value="ECO:0007669"/>
    <property type="project" value="UniProtKB-KW"/>
</dbReference>
<dbReference type="GO" id="GO:0006506">
    <property type="term" value="P:GPI anchor biosynthetic process"/>
    <property type="evidence" value="ECO:0007669"/>
    <property type="project" value="TreeGrafter"/>
</dbReference>
<dbReference type="Gene3D" id="3.60.10.10">
    <property type="entry name" value="Endonuclease/exonuclease/phosphatase"/>
    <property type="match status" value="1"/>
</dbReference>
<dbReference type="InterPro" id="IPR036691">
    <property type="entry name" value="Endo/exonu/phosph_ase_sf"/>
</dbReference>
<dbReference type="Pfam" id="PF03372">
    <property type="entry name" value="Exo_endo_phos"/>
    <property type="match status" value="1"/>
</dbReference>
<dbReference type="InterPro" id="IPR005135">
    <property type="entry name" value="Endo/exonuclease/phosphatase"/>
</dbReference>
<keyword evidence="2" id="KW-0378">Hydrolase</keyword>
<comment type="caution">
    <text evidence="2">The sequence shown here is derived from an EMBL/GenBank/DDBJ whole genome shotgun (WGS) entry which is preliminary data.</text>
</comment>
<name>A0A372ZNG1_9ACTN</name>
<dbReference type="InterPro" id="IPR051916">
    <property type="entry name" value="GPI-anchor_lipid_remodeler"/>
</dbReference>
<sequence>MDSRLDSAEATVDVLSFNIHHGEGTDGVLDLERIARVIRRSGAEIVGLQEVDRHFDGRSQWNDQVAELARSLGYHLAYGANIDLEPAAPAAPRCQYGTAVLSRHPITRARNTHLFRSPGEEQRGLLHVEIDLGGIPLQVFVTHLELFSEIDRIRQSEEVVELIGGTGPAILLGDFNAAPGTSEITRLRTVFTDSWTVLDGGPVATFPADAPRDCIDYVFAGRGVTPVRVGLVTEEPVASDHLPVLARLVVSG</sequence>
<feature type="domain" description="Endonuclease/exonuclease/phosphatase" evidence="1">
    <location>
        <begin position="15"/>
        <end position="241"/>
    </location>
</feature>
<reference evidence="2 3" key="1">
    <citation type="submission" date="2018-08" db="EMBL/GenBank/DDBJ databases">
        <title>Diversity &amp; Physiological Properties of Lignin-Decomposing Actinobacteria from Soil.</title>
        <authorList>
            <person name="Roh S.G."/>
            <person name="Kim S.B."/>
        </authorList>
    </citation>
    <scope>NUCLEOTIDE SEQUENCE [LARGE SCALE GENOMIC DNA]</scope>
    <source>
        <strain evidence="2 3">MMS17-GH009</strain>
    </source>
</reference>
<gene>
    <name evidence="2" type="ORF">DR950_05955</name>
</gene>
<evidence type="ECO:0000259" key="1">
    <source>
        <dbReference type="Pfam" id="PF03372"/>
    </source>
</evidence>
<dbReference type="RefSeq" id="WP_117486183.1">
    <property type="nucleotide sequence ID" value="NZ_QVIG01000001.1"/>
</dbReference>
<proteinExistence type="predicted"/>
<evidence type="ECO:0000313" key="3">
    <source>
        <dbReference type="Proteomes" id="UP000263377"/>
    </source>
</evidence>
<dbReference type="PANTHER" id="PTHR14859">
    <property type="entry name" value="CALCOFLUOR WHITE HYPERSENSITIVE PROTEIN PRECURSOR"/>
    <property type="match status" value="1"/>
</dbReference>
<dbReference type="AlphaFoldDB" id="A0A372ZNG1"/>
<dbReference type="PANTHER" id="PTHR14859:SF15">
    <property type="entry name" value="ENDONUCLEASE_EXONUCLEASE_PHOSPHATASE DOMAIN-CONTAINING PROTEIN"/>
    <property type="match status" value="1"/>
</dbReference>